<dbReference type="KEGG" id="gai:IMCC3135_28860"/>
<dbReference type="Gene3D" id="1.20.950.20">
    <property type="entry name" value="Transmembrane di-heme cytochromes, Chain C"/>
    <property type="match status" value="1"/>
</dbReference>
<name>A0A2Z2P7K6_9GAMM</name>
<accession>A0A2Z2P7K6</accession>
<dbReference type="GO" id="GO:0022904">
    <property type="term" value="P:respiratory electron transport chain"/>
    <property type="evidence" value="ECO:0007669"/>
    <property type="project" value="InterPro"/>
</dbReference>
<evidence type="ECO:0000256" key="2">
    <source>
        <dbReference type="ARBA" id="ARBA00022475"/>
    </source>
</evidence>
<dbReference type="OrthoDB" id="5793842at2"/>
<dbReference type="EMBL" id="CP018632">
    <property type="protein sequence ID" value="ASJ75824.1"/>
    <property type="molecule type" value="Genomic_DNA"/>
</dbReference>
<keyword evidence="4 6" id="KW-1133">Transmembrane helix</keyword>
<reference evidence="8 9" key="1">
    <citation type="submission" date="2016-12" db="EMBL/GenBank/DDBJ databases">
        <authorList>
            <person name="Song W.-J."/>
            <person name="Kurnit D.M."/>
        </authorList>
    </citation>
    <scope>NUCLEOTIDE SEQUENCE [LARGE SCALE GENOMIC DNA]</scope>
    <source>
        <strain evidence="8 9">IMCC3135</strain>
    </source>
</reference>
<evidence type="ECO:0000256" key="6">
    <source>
        <dbReference type="SAM" id="Phobius"/>
    </source>
</evidence>
<keyword evidence="5 6" id="KW-0472">Membrane</keyword>
<evidence type="ECO:0000313" key="8">
    <source>
        <dbReference type="EMBL" id="ASJ75824.1"/>
    </source>
</evidence>
<evidence type="ECO:0000256" key="3">
    <source>
        <dbReference type="ARBA" id="ARBA00022692"/>
    </source>
</evidence>
<feature type="transmembrane region" description="Helical" evidence="6">
    <location>
        <begin position="29"/>
        <end position="51"/>
    </location>
</feature>
<dbReference type="Pfam" id="PF01292">
    <property type="entry name" value="Ni_hydr_CYTB"/>
    <property type="match status" value="1"/>
</dbReference>
<proteinExistence type="predicted"/>
<feature type="transmembrane region" description="Helical" evidence="6">
    <location>
        <begin position="131"/>
        <end position="156"/>
    </location>
</feature>
<dbReference type="SUPFAM" id="SSF81342">
    <property type="entry name" value="Transmembrane di-heme cytochromes"/>
    <property type="match status" value="1"/>
</dbReference>
<keyword evidence="3 6" id="KW-0812">Transmembrane</keyword>
<dbReference type="GO" id="GO:0009055">
    <property type="term" value="F:electron transfer activity"/>
    <property type="evidence" value="ECO:0007669"/>
    <property type="project" value="InterPro"/>
</dbReference>
<evidence type="ECO:0000259" key="7">
    <source>
        <dbReference type="Pfam" id="PF01292"/>
    </source>
</evidence>
<dbReference type="InterPro" id="IPR011577">
    <property type="entry name" value="Cyt_b561_bac/Ni-Hgenase"/>
</dbReference>
<gene>
    <name evidence="8" type="ORF">IMCC3135_28860</name>
</gene>
<evidence type="ECO:0000256" key="1">
    <source>
        <dbReference type="ARBA" id="ARBA00004651"/>
    </source>
</evidence>
<evidence type="ECO:0000256" key="4">
    <source>
        <dbReference type="ARBA" id="ARBA00022989"/>
    </source>
</evidence>
<dbReference type="GO" id="GO:0005886">
    <property type="term" value="C:plasma membrane"/>
    <property type="evidence" value="ECO:0007669"/>
    <property type="project" value="UniProtKB-SubCell"/>
</dbReference>
<evidence type="ECO:0000313" key="9">
    <source>
        <dbReference type="Proteomes" id="UP000250079"/>
    </source>
</evidence>
<comment type="subcellular location">
    <subcellularLocation>
        <location evidence="1">Cell membrane</location>
        <topology evidence="1">Multi-pass membrane protein</topology>
    </subcellularLocation>
</comment>
<feature type="transmembrane region" description="Helical" evidence="6">
    <location>
        <begin position="63"/>
        <end position="84"/>
    </location>
</feature>
<protein>
    <recommendedName>
        <fullName evidence="7">Cytochrome b561 bacterial/Ni-hydrogenase domain-containing protein</fullName>
    </recommendedName>
</protein>
<feature type="domain" description="Cytochrome b561 bacterial/Ni-hydrogenase" evidence="7">
    <location>
        <begin position="23"/>
        <end position="202"/>
    </location>
</feature>
<keyword evidence="2" id="KW-1003">Cell membrane</keyword>
<dbReference type="Proteomes" id="UP000250079">
    <property type="component" value="Chromosome"/>
</dbReference>
<dbReference type="RefSeq" id="WP_088920675.1">
    <property type="nucleotide sequence ID" value="NZ_CP018632.1"/>
</dbReference>
<evidence type="ECO:0000256" key="5">
    <source>
        <dbReference type="ARBA" id="ARBA00023136"/>
    </source>
</evidence>
<dbReference type="InterPro" id="IPR016174">
    <property type="entry name" value="Di-haem_cyt_TM"/>
</dbReference>
<organism evidence="8 9">
    <name type="scientific">Granulosicoccus antarcticus IMCC3135</name>
    <dbReference type="NCBI Taxonomy" id="1192854"/>
    <lineage>
        <taxon>Bacteria</taxon>
        <taxon>Pseudomonadati</taxon>
        <taxon>Pseudomonadota</taxon>
        <taxon>Gammaproteobacteria</taxon>
        <taxon>Chromatiales</taxon>
        <taxon>Granulosicoccaceae</taxon>
        <taxon>Granulosicoccus</taxon>
    </lineage>
</organism>
<dbReference type="AlphaFoldDB" id="A0A2Z2P7K6"/>
<keyword evidence="9" id="KW-1185">Reference proteome</keyword>
<sequence>MSANNPSLTSSSTTSLETNIETHNRATRLLHAILAISIVTQLGSSLLMVAPLRNHTPDLFFEIHEYSGLAALALSIAFWITILIRRSGTPVAKILPWFSPLTRQLLWQDARQHFQTLRGKRLPSYQSDAPLACAIHGLGLLLILAMAITGGLFYLALLLGTPDAAWAGLDLDMHKLLASMAWTYLIAHAGVAVLYRYVGQLDLGCMWSFKGDTDSK</sequence>
<feature type="transmembrane region" description="Helical" evidence="6">
    <location>
        <begin position="176"/>
        <end position="198"/>
    </location>
</feature>